<comment type="similarity">
    <text evidence="2 14">Belongs to the Tom20 family.</text>
</comment>
<keyword evidence="6" id="KW-0653">Protein transport</keyword>
<dbReference type="OrthoDB" id="2154253at2759"/>
<name>A0A8H3HV34_9LECA</name>
<keyword evidence="18" id="KW-1185">Reference proteome</keyword>
<dbReference type="GO" id="GO:0016031">
    <property type="term" value="P:tRNA import into mitochondrion"/>
    <property type="evidence" value="ECO:0007669"/>
    <property type="project" value="TreeGrafter"/>
</dbReference>
<evidence type="ECO:0000256" key="1">
    <source>
        <dbReference type="ARBA" id="ARBA00004572"/>
    </source>
</evidence>
<dbReference type="PIRSF" id="PIRSF037707">
    <property type="entry name" value="MAS20_rcpt"/>
    <property type="match status" value="1"/>
</dbReference>
<reference evidence="17" key="1">
    <citation type="submission" date="2021-03" db="EMBL/GenBank/DDBJ databases">
        <authorList>
            <person name="Tagirdzhanova G."/>
        </authorList>
    </citation>
    <scope>NUCLEOTIDE SEQUENCE</scope>
</reference>
<evidence type="ECO:0000256" key="9">
    <source>
        <dbReference type="ARBA" id="ARBA00023136"/>
    </source>
</evidence>
<evidence type="ECO:0000256" key="8">
    <source>
        <dbReference type="ARBA" id="ARBA00023128"/>
    </source>
</evidence>
<keyword evidence="7 16" id="KW-1133">Transmembrane helix</keyword>
<dbReference type="InterPro" id="IPR023392">
    <property type="entry name" value="Tom20_dom_sf"/>
</dbReference>
<evidence type="ECO:0000256" key="14">
    <source>
        <dbReference type="PIRNR" id="PIRNR037707"/>
    </source>
</evidence>
<evidence type="ECO:0000256" key="13">
    <source>
        <dbReference type="ARBA" id="ARBA00080405"/>
    </source>
</evidence>
<keyword evidence="4 16" id="KW-0812">Transmembrane</keyword>
<comment type="caution">
    <text evidence="17">The sequence shown here is derived from an EMBL/GenBank/DDBJ whole genome shotgun (WGS) entry which is preliminary data.</text>
</comment>
<evidence type="ECO:0000256" key="10">
    <source>
        <dbReference type="ARBA" id="ARBA00042705"/>
    </source>
</evidence>
<evidence type="ECO:0000256" key="3">
    <source>
        <dbReference type="ARBA" id="ARBA00022448"/>
    </source>
</evidence>
<dbReference type="AlphaFoldDB" id="A0A8H3HV34"/>
<keyword evidence="17" id="KW-0675">Receptor</keyword>
<dbReference type="Gene3D" id="1.20.960.10">
    <property type="entry name" value="Mitochondrial outer membrane translocase complex, subunit Tom20 domain"/>
    <property type="match status" value="1"/>
</dbReference>
<dbReference type="GO" id="GO:0006605">
    <property type="term" value="P:protein targeting"/>
    <property type="evidence" value="ECO:0007669"/>
    <property type="project" value="InterPro"/>
</dbReference>
<dbReference type="FunFam" id="1.20.960.10:FF:000002">
    <property type="entry name" value="Mitochondrial import receptor subunit TOM20"/>
    <property type="match status" value="1"/>
</dbReference>
<dbReference type="PRINTS" id="PR00351">
    <property type="entry name" value="OM20RECEPTOR"/>
</dbReference>
<keyword evidence="9 14" id="KW-0472">Membrane</keyword>
<evidence type="ECO:0000256" key="11">
    <source>
        <dbReference type="ARBA" id="ARBA00068548"/>
    </source>
</evidence>
<gene>
    <name evidence="17" type="primary">TOM20</name>
    <name evidence="17" type="ORF">GOMPHAMPRED_000425</name>
</gene>
<proteinExistence type="inferred from homology"/>
<evidence type="ECO:0000256" key="12">
    <source>
        <dbReference type="ARBA" id="ARBA00073975"/>
    </source>
</evidence>
<dbReference type="SUPFAM" id="SSF47157">
    <property type="entry name" value="Mitochondrial import receptor subunit Tom20"/>
    <property type="match status" value="1"/>
</dbReference>
<feature type="transmembrane region" description="Helical" evidence="16">
    <location>
        <begin position="6"/>
        <end position="27"/>
    </location>
</feature>
<evidence type="ECO:0000256" key="5">
    <source>
        <dbReference type="ARBA" id="ARBA00022787"/>
    </source>
</evidence>
<dbReference type="GO" id="GO:0005742">
    <property type="term" value="C:mitochondrial outer membrane translocase complex"/>
    <property type="evidence" value="ECO:0007669"/>
    <property type="project" value="UniProtKB-UniRule"/>
</dbReference>
<keyword evidence="5 14" id="KW-1000">Mitochondrion outer membrane</keyword>
<feature type="compositionally biased region" description="Low complexity" evidence="15">
    <location>
        <begin position="53"/>
        <end position="66"/>
    </location>
</feature>
<sequence length="186" mass="20213">MSSLRPTTVIATTIGISIVGFLGYAIYFDHRRRTDDEFRRELKRAARRDARTARSQAEADAEANAASQRNAVRAAVDAAKAEGFPSDGQEKEAYFMEQVSEGEMASQQPNNEVEAALCFYKALKVYPTPADLINIYDSTVPKPVLDVLADMIAYDPSISVRGFGSGGGRKENRAGSAHGSHHGVDD</sequence>
<dbReference type="GO" id="GO:0030150">
    <property type="term" value="P:protein import into mitochondrial matrix"/>
    <property type="evidence" value="ECO:0007669"/>
    <property type="project" value="TreeGrafter"/>
</dbReference>
<dbReference type="Pfam" id="PF02064">
    <property type="entry name" value="MAS20"/>
    <property type="match status" value="1"/>
</dbReference>
<dbReference type="GO" id="GO:0030943">
    <property type="term" value="F:mitochondrion targeting sequence binding"/>
    <property type="evidence" value="ECO:0007669"/>
    <property type="project" value="TreeGrafter"/>
</dbReference>
<evidence type="ECO:0000256" key="7">
    <source>
        <dbReference type="ARBA" id="ARBA00022989"/>
    </source>
</evidence>
<feature type="region of interest" description="Disordered" evidence="15">
    <location>
        <begin position="47"/>
        <end position="66"/>
    </location>
</feature>
<keyword evidence="3" id="KW-0813">Transport</keyword>
<feature type="region of interest" description="Disordered" evidence="15">
    <location>
        <begin position="163"/>
        <end position="186"/>
    </location>
</feature>
<dbReference type="EMBL" id="CAJPDQ010000001">
    <property type="protein sequence ID" value="CAF9903607.1"/>
    <property type="molecule type" value="Genomic_DNA"/>
</dbReference>
<comment type="subcellular location">
    <subcellularLocation>
        <location evidence="1">Mitochondrion outer membrane</location>
        <topology evidence="1">Single-pass membrane protein</topology>
    </subcellularLocation>
</comment>
<dbReference type="GO" id="GO:0006886">
    <property type="term" value="P:intracellular protein transport"/>
    <property type="evidence" value="ECO:0007669"/>
    <property type="project" value="InterPro"/>
</dbReference>
<evidence type="ECO:0000256" key="2">
    <source>
        <dbReference type="ARBA" id="ARBA00005792"/>
    </source>
</evidence>
<evidence type="ECO:0000313" key="18">
    <source>
        <dbReference type="Proteomes" id="UP000664169"/>
    </source>
</evidence>
<evidence type="ECO:0000256" key="6">
    <source>
        <dbReference type="ARBA" id="ARBA00022927"/>
    </source>
</evidence>
<dbReference type="PANTHER" id="PTHR12430">
    <property type="entry name" value="MITOCHONDRIAL IMPORT RECEPTOR SUBUNIT TOM20"/>
    <property type="match status" value="1"/>
</dbReference>
<evidence type="ECO:0000313" key="17">
    <source>
        <dbReference type="EMBL" id="CAF9903607.1"/>
    </source>
</evidence>
<accession>A0A8H3HV34</accession>
<evidence type="ECO:0000256" key="4">
    <source>
        <dbReference type="ARBA" id="ARBA00022692"/>
    </source>
</evidence>
<evidence type="ECO:0000256" key="16">
    <source>
        <dbReference type="SAM" id="Phobius"/>
    </source>
</evidence>
<dbReference type="Proteomes" id="UP000664169">
    <property type="component" value="Unassembled WGS sequence"/>
</dbReference>
<dbReference type="GO" id="GO:0008320">
    <property type="term" value="F:protein transmembrane transporter activity"/>
    <property type="evidence" value="ECO:0007669"/>
    <property type="project" value="TreeGrafter"/>
</dbReference>
<protein>
    <recommendedName>
        <fullName evidence="11">Mitochondrial import receptor subunit TOM20</fullName>
    </recommendedName>
    <alternativeName>
        <fullName evidence="10">Mitochondrial 20 kDa outer membrane protein</fullName>
    </alternativeName>
    <alternativeName>
        <fullName evidence="12">Mitochondrial import receptor subunit tom20</fullName>
    </alternativeName>
    <alternativeName>
        <fullName evidence="13">Translocase of outer membrane 20 kDa subunit</fullName>
    </alternativeName>
</protein>
<organism evidence="17 18">
    <name type="scientific">Gomphillus americanus</name>
    <dbReference type="NCBI Taxonomy" id="1940652"/>
    <lineage>
        <taxon>Eukaryota</taxon>
        <taxon>Fungi</taxon>
        <taxon>Dikarya</taxon>
        <taxon>Ascomycota</taxon>
        <taxon>Pezizomycotina</taxon>
        <taxon>Lecanoromycetes</taxon>
        <taxon>OSLEUM clade</taxon>
        <taxon>Ostropomycetidae</taxon>
        <taxon>Ostropales</taxon>
        <taxon>Graphidaceae</taxon>
        <taxon>Gomphilloideae</taxon>
        <taxon>Gomphillus</taxon>
    </lineage>
</organism>
<dbReference type="InterPro" id="IPR002056">
    <property type="entry name" value="MAS20"/>
</dbReference>
<keyword evidence="8 14" id="KW-0496">Mitochondrion</keyword>
<evidence type="ECO:0000256" key="15">
    <source>
        <dbReference type="SAM" id="MobiDB-lite"/>
    </source>
</evidence>
<dbReference type="PANTHER" id="PTHR12430:SF0">
    <property type="entry name" value="TRANSLOCASE OF OUTER MITOCHONDRIAL MEMBRANE 20"/>
    <property type="match status" value="1"/>
</dbReference>